<sequence>MDNFADKRGADHLGTCETYPKANRAKFNLSVTVLISAPDDIALPRTDRLAALPLPNPSLRRALRSFWLDFFDSYALKRHRSDFLVKLCRDAKKQA</sequence>
<keyword evidence="1" id="KW-0614">Plasmid</keyword>
<dbReference type="RefSeq" id="WP_172688314.1">
    <property type="nucleotide sequence ID" value="NZ_MF156709.1"/>
</dbReference>
<organism evidence="1">
    <name type="scientific">Klebsiella aerogenes</name>
    <name type="common">Enterobacter aerogenes</name>
    <dbReference type="NCBI Taxonomy" id="548"/>
    <lineage>
        <taxon>Bacteria</taxon>
        <taxon>Pseudomonadati</taxon>
        <taxon>Pseudomonadota</taxon>
        <taxon>Gammaproteobacteria</taxon>
        <taxon>Enterobacterales</taxon>
        <taxon>Enterobacteriaceae</taxon>
        <taxon>Klebsiella/Raoultella group</taxon>
        <taxon>Klebsiella</taxon>
    </lineage>
</organism>
<reference evidence="1" key="1">
    <citation type="submission" date="2017-05" db="EMBL/GenBank/DDBJ databases">
        <title>Complete sequence of pE20-KPC.</title>
        <authorList>
            <person name="Li B."/>
            <person name="Feng J."/>
            <person name="Zeng L."/>
            <person name="Jiang X."/>
            <person name="Zhan Z."/>
            <person name="Luo W."/>
            <person name="Zhao Y."/>
            <person name="Zhou D."/>
        </authorList>
    </citation>
    <scope>NUCLEOTIDE SEQUENCE</scope>
    <source>
        <strain evidence="1">E20</strain>
        <plasmid evidence="1">pE20-KPC</plasmid>
    </source>
</reference>
<geneLocation type="plasmid" evidence="1">
    <name>pE20-KPC</name>
</geneLocation>
<proteinExistence type="predicted"/>
<dbReference type="AlphaFoldDB" id="A0A223LLG4"/>
<accession>A0A223LLG4</accession>
<evidence type="ECO:0000313" key="1">
    <source>
        <dbReference type="EMBL" id="ASU04958.1"/>
    </source>
</evidence>
<protein>
    <submittedName>
        <fullName evidence="1">Uncharacterized protein</fullName>
    </submittedName>
</protein>
<name>A0A223LLG4_KLEAE</name>
<dbReference type="EMBL" id="MF156709">
    <property type="protein sequence ID" value="ASU04958.1"/>
    <property type="molecule type" value="Genomic_DNA"/>
</dbReference>